<comment type="pathway">
    <text evidence="7">Metabolic intermediate biosynthesis; chorismate biosynthesis; chorismate from D-erythrose 4-phosphate and phosphoenolpyruvate: step 5/7.</text>
</comment>
<dbReference type="Pfam" id="PF01202">
    <property type="entry name" value="SKI"/>
    <property type="match status" value="1"/>
</dbReference>
<dbReference type="STRING" id="1619234.SAMN05421730_101647"/>
<protein>
    <recommendedName>
        <fullName evidence="7">Shikimate kinase</fullName>
        <shortName evidence="7">SK</shortName>
        <ecNumber evidence="7">2.7.1.71</ecNumber>
    </recommendedName>
</protein>
<evidence type="ECO:0000256" key="4">
    <source>
        <dbReference type="ARBA" id="ARBA00022777"/>
    </source>
</evidence>
<reference evidence="8 9" key="1">
    <citation type="submission" date="2016-09" db="EMBL/GenBank/DDBJ databases">
        <authorList>
            <person name="Capua I."/>
            <person name="De Benedictis P."/>
            <person name="Joannis T."/>
            <person name="Lombin L.H."/>
            <person name="Cattoli G."/>
        </authorList>
    </citation>
    <scope>NUCLEOTIDE SEQUENCE [LARGE SCALE GENOMIC DNA]</scope>
    <source>
        <strain evidence="8 9">GluBS11</strain>
    </source>
</reference>
<comment type="subunit">
    <text evidence="7">Monomer.</text>
</comment>
<evidence type="ECO:0000256" key="5">
    <source>
        <dbReference type="ARBA" id="ARBA00022840"/>
    </source>
</evidence>
<comment type="function">
    <text evidence="7">Catalyzes the specific phosphorylation of the 3-hydroxyl group of shikimic acid using ATP as a cosubstrate.</text>
</comment>
<keyword evidence="1 7" id="KW-0028">Amino-acid biosynthesis</keyword>
<keyword evidence="4 7" id="KW-0418">Kinase</keyword>
<comment type="cofactor">
    <cofactor evidence="7">
        <name>Mg(2+)</name>
        <dbReference type="ChEBI" id="CHEBI:18420"/>
    </cofactor>
    <text evidence="7">Binds 1 Mg(2+) ion per subunit.</text>
</comment>
<keyword evidence="3 7" id="KW-0547">Nucleotide-binding</keyword>
<dbReference type="InterPro" id="IPR031322">
    <property type="entry name" value="Shikimate/glucono_kinase"/>
</dbReference>
<dbReference type="GO" id="GO:0004765">
    <property type="term" value="F:shikimate kinase activity"/>
    <property type="evidence" value="ECO:0007669"/>
    <property type="project" value="UniProtKB-UniRule"/>
</dbReference>
<dbReference type="GO" id="GO:0005829">
    <property type="term" value="C:cytosol"/>
    <property type="evidence" value="ECO:0007669"/>
    <property type="project" value="TreeGrafter"/>
</dbReference>
<keyword evidence="7" id="KW-0479">Metal-binding</keyword>
<comment type="catalytic activity">
    <reaction evidence="7">
        <text>shikimate + ATP = 3-phosphoshikimate + ADP + H(+)</text>
        <dbReference type="Rhea" id="RHEA:13121"/>
        <dbReference type="ChEBI" id="CHEBI:15378"/>
        <dbReference type="ChEBI" id="CHEBI:30616"/>
        <dbReference type="ChEBI" id="CHEBI:36208"/>
        <dbReference type="ChEBI" id="CHEBI:145989"/>
        <dbReference type="ChEBI" id="CHEBI:456216"/>
        <dbReference type="EC" id="2.7.1.71"/>
    </reaction>
</comment>
<proteinExistence type="inferred from homology"/>
<dbReference type="GO" id="GO:0009423">
    <property type="term" value="P:chorismate biosynthetic process"/>
    <property type="evidence" value="ECO:0007669"/>
    <property type="project" value="UniProtKB-UniRule"/>
</dbReference>
<organism evidence="8 9">
    <name type="scientific">Anaerobium acetethylicum</name>
    <dbReference type="NCBI Taxonomy" id="1619234"/>
    <lineage>
        <taxon>Bacteria</taxon>
        <taxon>Bacillati</taxon>
        <taxon>Bacillota</taxon>
        <taxon>Clostridia</taxon>
        <taxon>Lachnospirales</taxon>
        <taxon>Lachnospiraceae</taxon>
        <taxon>Anaerobium</taxon>
    </lineage>
</organism>
<feature type="binding site" evidence="7">
    <location>
        <position position="118"/>
    </location>
    <ligand>
        <name>ATP</name>
        <dbReference type="ChEBI" id="CHEBI:30616"/>
    </ligand>
</feature>
<dbReference type="PANTHER" id="PTHR21087:SF16">
    <property type="entry name" value="SHIKIMATE KINASE 1, CHLOROPLASTIC"/>
    <property type="match status" value="1"/>
</dbReference>
<dbReference type="GO" id="GO:0005524">
    <property type="term" value="F:ATP binding"/>
    <property type="evidence" value="ECO:0007669"/>
    <property type="project" value="UniProtKB-UniRule"/>
</dbReference>
<evidence type="ECO:0000313" key="8">
    <source>
        <dbReference type="EMBL" id="SCP98078.1"/>
    </source>
</evidence>
<dbReference type="SUPFAM" id="SSF52540">
    <property type="entry name" value="P-loop containing nucleoside triphosphate hydrolases"/>
    <property type="match status" value="1"/>
</dbReference>
<dbReference type="Proteomes" id="UP000199315">
    <property type="component" value="Unassembled WGS sequence"/>
</dbReference>
<feature type="binding site" evidence="7">
    <location>
        <position position="80"/>
    </location>
    <ligand>
        <name>substrate</name>
    </ligand>
</feature>
<evidence type="ECO:0000256" key="2">
    <source>
        <dbReference type="ARBA" id="ARBA00022679"/>
    </source>
</evidence>
<dbReference type="GO" id="GO:0000287">
    <property type="term" value="F:magnesium ion binding"/>
    <property type="evidence" value="ECO:0007669"/>
    <property type="project" value="UniProtKB-UniRule"/>
</dbReference>
<dbReference type="InterPro" id="IPR027417">
    <property type="entry name" value="P-loop_NTPase"/>
</dbReference>
<keyword evidence="9" id="KW-1185">Reference proteome</keyword>
<feature type="binding site" evidence="7">
    <location>
        <position position="137"/>
    </location>
    <ligand>
        <name>substrate</name>
    </ligand>
</feature>
<dbReference type="RefSeq" id="WP_242875565.1">
    <property type="nucleotide sequence ID" value="NZ_FMKA01000016.1"/>
</dbReference>
<dbReference type="EC" id="2.7.1.71" evidence="7"/>
<sequence>MNNIILIGFMGSGKTSVGEKLADQLGIRFVDTDEVIEKKYERSISSIFAEHGEPYFRLLETAVLEELSGDSEPFVMSAGGGLPVQDKNHEYLKKIGTTVYLKAKKETLVERLEGDRTRPLLQGGALEERIEALMKEREHIYEAVADLSVETDGRETEKIAEEIIARAVQRP</sequence>
<dbReference type="EMBL" id="FMKA01000016">
    <property type="protein sequence ID" value="SCP98078.1"/>
    <property type="molecule type" value="Genomic_DNA"/>
</dbReference>
<feature type="binding site" evidence="7">
    <location>
        <position position="33"/>
    </location>
    <ligand>
        <name>substrate</name>
    </ligand>
</feature>
<dbReference type="Gene3D" id="3.40.50.300">
    <property type="entry name" value="P-loop containing nucleotide triphosphate hydrolases"/>
    <property type="match status" value="1"/>
</dbReference>
<comment type="similarity">
    <text evidence="7">Belongs to the shikimate kinase family.</text>
</comment>
<comment type="subcellular location">
    <subcellularLocation>
        <location evidence="7">Cytoplasm</location>
    </subcellularLocation>
</comment>
<evidence type="ECO:0000256" key="3">
    <source>
        <dbReference type="ARBA" id="ARBA00022741"/>
    </source>
</evidence>
<dbReference type="InterPro" id="IPR000623">
    <property type="entry name" value="Shikimate_kinase/TSH1"/>
</dbReference>
<keyword evidence="7" id="KW-0963">Cytoplasm</keyword>
<name>A0A1D3TVB0_9FIRM</name>
<feature type="binding site" evidence="7">
    <location>
        <position position="15"/>
    </location>
    <ligand>
        <name>Mg(2+)</name>
        <dbReference type="ChEBI" id="CHEBI:18420"/>
    </ligand>
</feature>
<keyword evidence="5 7" id="KW-0067">ATP-binding</keyword>
<dbReference type="CDD" id="cd00464">
    <property type="entry name" value="SK"/>
    <property type="match status" value="1"/>
</dbReference>
<keyword evidence="7" id="KW-0460">Magnesium</keyword>
<dbReference type="PRINTS" id="PR01100">
    <property type="entry name" value="SHIKIMTKNASE"/>
</dbReference>
<dbReference type="UniPathway" id="UPA00053">
    <property type="reaction ID" value="UER00088"/>
</dbReference>
<evidence type="ECO:0000256" key="6">
    <source>
        <dbReference type="ARBA" id="ARBA00023141"/>
    </source>
</evidence>
<accession>A0A1D3TVB0</accession>
<dbReference type="GO" id="GO:0008652">
    <property type="term" value="P:amino acid biosynthetic process"/>
    <property type="evidence" value="ECO:0007669"/>
    <property type="project" value="UniProtKB-KW"/>
</dbReference>
<dbReference type="PANTHER" id="PTHR21087">
    <property type="entry name" value="SHIKIMATE KINASE"/>
    <property type="match status" value="1"/>
</dbReference>
<feature type="binding site" evidence="7">
    <location>
        <position position="57"/>
    </location>
    <ligand>
        <name>substrate</name>
    </ligand>
</feature>
<dbReference type="AlphaFoldDB" id="A0A1D3TVB0"/>
<feature type="binding site" evidence="7">
    <location>
        <position position="154"/>
    </location>
    <ligand>
        <name>ATP</name>
        <dbReference type="ChEBI" id="CHEBI:30616"/>
    </ligand>
</feature>
<keyword evidence="2 7" id="KW-0808">Transferase</keyword>
<evidence type="ECO:0000256" key="7">
    <source>
        <dbReference type="HAMAP-Rule" id="MF_00109"/>
    </source>
</evidence>
<evidence type="ECO:0000256" key="1">
    <source>
        <dbReference type="ARBA" id="ARBA00022605"/>
    </source>
</evidence>
<feature type="binding site" evidence="7">
    <location>
        <begin position="11"/>
        <end position="16"/>
    </location>
    <ligand>
        <name>ATP</name>
        <dbReference type="ChEBI" id="CHEBI:30616"/>
    </ligand>
</feature>
<keyword evidence="6 7" id="KW-0057">Aromatic amino acid biosynthesis</keyword>
<dbReference type="HAMAP" id="MF_00109">
    <property type="entry name" value="Shikimate_kinase"/>
    <property type="match status" value="1"/>
</dbReference>
<gene>
    <name evidence="7" type="primary">aroK</name>
    <name evidence="8" type="ORF">SAMN05421730_101647</name>
</gene>
<dbReference type="GO" id="GO:0009073">
    <property type="term" value="P:aromatic amino acid family biosynthetic process"/>
    <property type="evidence" value="ECO:0007669"/>
    <property type="project" value="UniProtKB-KW"/>
</dbReference>
<evidence type="ECO:0000313" key="9">
    <source>
        <dbReference type="Proteomes" id="UP000199315"/>
    </source>
</evidence>